<dbReference type="RefSeq" id="XP_018989029.1">
    <property type="nucleotide sequence ID" value="XM_019142458.1"/>
</dbReference>
<dbReference type="PANTHER" id="PTHR45846">
    <property type="entry name" value="TRNA-DIHYDROURIDINE(47) SYNTHASE [NAD(P)(+)]-LIKE"/>
    <property type="match status" value="1"/>
</dbReference>
<keyword evidence="2" id="KW-1185">Reference proteome</keyword>
<name>A0A1E3H9V0_9TREE</name>
<organism evidence="1 2">
    <name type="scientific">Cryptococcus amylolentus CBS 6039</name>
    <dbReference type="NCBI Taxonomy" id="1295533"/>
    <lineage>
        <taxon>Eukaryota</taxon>
        <taxon>Fungi</taxon>
        <taxon>Dikarya</taxon>
        <taxon>Basidiomycota</taxon>
        <taxon>Agaricomycotina</taxon>
        <taxon>Tremellomycetes</taxon>
        <taxon>Tremellales</taxon>
        <taxon>Cryptococcaceae</taxon>
        <taxon>Cryptococcus</taxon>
    </lineage>
</organism>
<dbReference type="AlphaFoldDB" id="A0A1E3H9V0"/>
<dbReference type="GeneID" id="30158993"/>
<proteinExistence type="predicted"/>
<dbReference type="OrthoDB" id="2989959at2759"/>
<dbReference type="GO" id="GO:0017150">
    <property type="term" value="F:tRNA dihydrouridine synthase activity"/>
    <property type="evidence" value="ECO:0007669"/>
    <property type="project" value="TreeGrafter"/>
</dbReference>
<dbReference type="Proteomes" id="UP000094065">
    <property type="component" value="Unassembled WGS sequence"/>
</dbReference>
<dbReference type="STRING" id="1295533.A0A1E3H9V0"/>
<dbReference type="GO" id="GO:0003723">
    <property type="term" value="F:RNA binding"/>
    <property type="evidence" value="ECO:0007669"/>
    <property type="project" value="TreeGrafter"/>
</dbReference>
<sequence>MYNIRFAAKSLRKMRKVVSMFPSAERLRHRELSIASDGDEEIAIRKFAEFGLSHWGDTQGVNITRRFLCEALSFQHRYIPIGLLERRLRVECI</sequence>
<reference evidence="1 2" key="1">
    <citation type="submission" date="2016-06" db="EMBL/GenBank/DDBJ databases">
        <title>Evolution of pathogenesis and genome organization in the Tremellales.</title>
        <authorList>
            <person name="Cuomo C."/>
            <person name="Litvintseva A."/>
            <person name="Heitman J."/>
            <person name="Chen Y."/>
            <person name="Sun S."/>
            <person name="Springer D."/>
            <person name="Dromer F."/>
            <person name="Young S."/>
            <person name="Zeng Q."/>
            <person name="Chapman S."/>
            <person name="Gujja S."/>
            <person name="Saif S."/>
            <person name="Birren B."/>
        </authorList>
    </citation>
    <scope>NUCLEOTIDE SEQUENCE [LARGE SCALE GENOMIC DNA]</scope>
    <source>
        <strain evidence="1 2">CBS 6039</strain>
    </source>
</reference>
<gene>
    <name evidence="1" type="ORF">L202_07684</name>
</gene>
<evidence type="ECO:0000313" key="1">
    <source>
        <dbReference type="EMBL" id="ODN73117.1"/>
    </source>
</evidence>
<protein>
    <submittedName>
        <fullName evidence="1">tRNA-dihydrouridine(47) synthase [NAD(P)(+)]</fullName>
    </submittedName>
</protein>
<comment type="caution">
    <text evidence="1">The sequence shown here is derived from an EMBL/GenBank/DDBJ whole genome shotgun (WGS) entry which is preliminary data.</text>
</comment>
<dbReference type="PANTHER" id="PTHR45846:SF1">
    <property type="entry name" value="TRNA-DIHYDROURIDINE(47) SYNTHASE [NAD(P)(+)]-LIKE"/>
    <property type="match status" value="1"/>
</dbReference>
<accession>A0A1E3H9V0</accession>
<evidence type="ECO:0000313" key="2">
    <source>
        <dbReference type="Proteomes" id="UP000094065"/>
    </source>
</evidence>
<dbReference type="EMBL" id="AWGJ01000013">
    <property type="protein sequence ID" value="ODN73117.1"/>
    <property type="molecule type" value="Genomic_DNA"/>
</dbReference>